<dbReference type="PANTHER" id="PTHR10073:SF12">
    <property type="entry name" value="DNA MISMATCH REPAIR PROTEIN MLH1"/>
    <property type="match status" value="1"/>
</dbReference>
<dbReference type="GO" id="GO:0030983">
    <property type="term" value="F:mismatched DNA binding"/>
    <property type="evidence" value="ECO:0007669"/>
    <property type="project" value="InterPro"/>
</dbReference>
<accession>A0A0K0XVH7</accession>
<dbReference type="SMART" id="SM00853">
    <property type="entry name" value="MutL_C"/>
    <property type="match status" value="1"/>
</dbReference>
<dbReference type="KEGG" id="wma:WM2015_1315"/>
<organism evidence="6 7">
    <name type="scientific">Wenzhouxiangella marina</name>
    <dbReference type="NCBI Taxonomy" id="1579979"/>
    <lineage>
        <taxon>Bacteria</taxon>
        <taxon>Pseudomonadati</taxon>
        <taxon>Pseudomonadota</taxon>
        <taxon>Gammaproteobacteria</taxon>
        <taxon>Chromatiales</taxon>
        <taxon>Wenzhouxiangellaceae</taxon>
        <taxon>Wenzhouxiangella</taxon>
    </lineage>
</organism>
<dbReference type="PATRIC" id="fig|1579979.3.peg.1349"/>
<dbReference type="SUPFAM" id="SSF55874">
    <property type="entry name" value="ATPase domain of HSP90 chaperone/DNA topoisomerase II/histidine kinase"/>
    <property type="match status" value="1"/>
</dbReference>
<dbReference type="NCBIfam" id="TIGR00585">
    <property type="entry name" value="mutl"/>
    <property type="match status" value="1"/>
</dbReference>
<dbReference type="Gene3D" id="3.30.230.10">
    <property type="match status" value="1"/>
</dbReference>
<dbReference type="Pfam" id="PF01119">
    <property type="entry name" value="DNA_mis_repair"/>
    <property type="match status" value="1"/>
</dbReference>
<evidence type="ECO:0000256" key="4">
    <source>
        <dbReference type="ARBA" id="ARBA00023204"/>
    </source>
</evidence>
<evidence type="ECO:0000256" key="3">
    <source>
        <dbReference type="ARBA" id="ARBA00022763"/>
    </source>
</evidence>
<dbReference type="GO" id="GO:0032300">
    <property type="term" value="C:mismatch repair complex"/>
    <property type="evidence" value="ECO:0007669"/>
    <property type="project" value="InterPro"/>
</dbReference>
<dbReference type="InterPro" id="IPR014721">
    <property type="entry name" value="Ribsml_uS5_D2-typ_fold_subgr"/>
</dbReference>
<dbReference type="InterPro" id="IPR014762">
    <property type="entry name" value="DNA_mismatch_repair_CS"/>
</dbReference>
<dbReference type="InterPro" id="IPR036890">
    <property type="entry name" value="HATPase_C_sf"/>
</dbReference>
<dbReference type="InterPro" id="IPR013507">
    <property type="entry name" value="DNA_mismatch_S5_2-like"/>
</dbReference>
<keyword evidence="3 5" id="KW-0227">DNA damage</keyword>
<dbReference type="SUPFAM" id="SSF54211">
    <property type="entry name" value="Ribosomal protein S5 domain 2-like"/>
    <property type="match status" value="1"/>
</dbReference>
<comment type="similarity">
    <text evidence="1 5">Belongs to the DNA mismatch repair MutL/HexB family.</text>
</comment>
<name>A0A0K0XVH7_9GAMM</name>
<dbReference type="OrthoDB" id="9763467at2"/>
<keyword evidence="7" id="KW-1185">Reference proteome</keyword>
<dbReference type="InterPro" id="IPR042120">
    <property type="entry name" value="MutL_C_dimsub"/>
</dbReference>
<dbReference type="CDD" id="cd03482">
    <property type="entry name" value="MutL_Trans_MutL"/>
    <property type="match status" value="1"/>
</dbReference>
<dbReference type="InterPro" id="IPR002099">
    <property type="entry name" value="MutL/Mlh/PMS"/>
</dbReference>
<dbReference type="InterPro" id="IPR037198">
    <property type="entry name" value="MutL_C_sf"/>
</dbReference>
<dbReference type="Gene3D" id="3.30.1370.100">
    <property type="entry name" value="MutL, C-terminal domain, regulatory subdomain"/>
    <property type="match status" value="1"/>
</dbReference>
<dbReference type="Gene3D" id="3.30.1540.20">
    <property type="entry name" value="MutL, C-terminal domain, dimerisation subdomain"/>
    <property type="match status" value="1"/>
</dbReference>
<dbReference type="Pfam" id="PF08676">
    <property type="entry name" value="MutL_C"/>
    <property type="match status" value="1"/>
</dbReference>
<dbReference type="SMART" id="SM01340">
    <property type="entry name" value="DNA_mis_repair"/>
    <property type="match status" value="1"/>
</dbReference>
<evidence type="ECO:0000256" key="5">
    <source>
        <dbReference type="HAMAP-Rule" id="MF_00149"/>
    </source>
</evidence>
<dbReference type="InterPro" id="IPR038973">
    <property type="entry name" value="MutL/Mlh/Pms-like"/>
</dbReference>
<proteinExistence type="inferred from homology"/>
<dbReference type="Gene3D" id="3.30.565.10">
    <property type="entry name" value="Histidine kinase-like ATPase, C-terminal domain"/>
    <property type="match status" value="1"/>
</dbReference>
<dbReference type="Pfam" id="PF13589">
    <property type="entry name" value="HATPase_c_3"/>
    <property type="match status" value="1"/>
</dbReference>
<dbReference type="GO" id="GO:0016887">
    <property type="term" value="F:ATP hydrolysis activity"/>
    <property type="evidence" value="ECO:0007669"/>
    <property type="project" value="InterPro"/>
</dbReference>
<dbReference type="GO" id="GO:0140664">
    <property type="term" value="F:ATP-dependent DNA damage sensor activity"/>
    <property type="evidence" value="ECO:0007669"/>
    <property type="project" value="InterPro"/>
</dbReference>
<dbReference type="STRING" id="1579979.WM2015_1315"/>
<dbReference type="CDD" id="cd16926">
    <property type="entry name" value="HATPase_MutL-MLH-PMS-like"/>
    <property type="match status" value="1"/>
</dbReference>
<dbReference type="PANTHER" id="PTHR10073">
    <property type="entry name" value="DNA MISMATCH REPAIR PROTEIN MLH, PMS, MUTL"/>
    <property type="match status" value="1"/>
</dbReference>
<gene>
    <name evidence="5" type="primary">mutL</name>
    <name evidence="6" type="ORF">WM2015_1315</name>
</gene>
<dbReference type="SUPFAM" id="SSF118116">
    <property type="entry name" value="DNA mismatch repair protein MutL"/>
    <property type="match status" value="1"/>
</dbReference>
<sequence>MPIRQLSTHLINQIAAGEVVERPASVVKELIENSLDSGADRIRVDVEQGGTRRIRVTDNGAGIEADQLHLALAPHATSKIADLDDLEAVASFGFRGEALASIASVSRLRLASRPADAQSGQAIEAEGGTLSEPQPAGMPTGTVIDVRDLFYNVPARRKFVRTERTEFGHIDELVRRLALANMEVGFELFHDGRAVRRLAPVADQAGWLRRVSDVCGQGFVEQALELERDHAGLRLSGWVARPAYSRSQADQQFFFVNGRLVRDRLVAHAIRQAYRDVLFHGRHPAFVLRLDLDPRRVDVNVHPQKTEVRFRDGRLVHDFLFSTINQALAETRPGQGVAASSGARPEFFGFTGRASVERSPSQSGLGLAVGDAVSSYARLVQAEGGSGSDRIEAVDAGDMPPLGFAVAQIHGVFVLAENAQGLVVVDMHAAHERIVYEQLKRSWGEDRVRSQRLLVPEKLAVSRREVQALETHGQDLGRLGFELDLAGPESVIVRAVPSLLATSDPLGLVRDLLADLAELGRSERVETAIDELLSTMACHGSVRANRRLNIDEMNRLLRDMERTERSDQCNHGRPTWVQLDMKSLDRLFLRGQ</sequence>
<evidence type="ECO:0000256" key="2">
    <source>
        <dbReference type="ARBA" id="ARBA00021975"/>
    </source>
</evidence>
<protein>
    <recommendedName>
        <fullName evidence="2 5">DNA mismatch repair protein MutL</fullName>
    </recommendedName>
</protein>
<dbReference type="EMBL" id="CP012154">
    <property type="protein sequence ID" value="AKS41688.1"/>
    <property type="molecule type" value="Genomic_DNA"/>
</dbReference>
<dbReference type="InterPro" id="IPR020667">
    <property type="entry name" value="DNA_mismatch_repair_MutL"/>
</dbReference>
<reference evidence="6 7" key="1">
    <citation type="submission" date="2015-07" db="EMBL/GenBank/DDBJ databases">
        <authorList>
            <person name="Noorani M."/>
        </authorList>
    </citation>
    <scope>NUCLEOTIDE SEQUENCE [LARGE SCALE GENOMIC DNA]</scope>
    <source>
        <strain evidence="6 7">KCTC 42284</strain>
    </source>
</reference>
<dbReference type="Proteomes" id="UP000066624">
    <property type="component" value="Chromosome"/>
</dbReference>
<dbReference type="PROSITE" id="PS00058">
    <property type="entry name" value="DNA_MISMATCH_REPAIR_1"/>
    <property type="match status" value="1"/>
</dbReference>
<dbReference type="RefSeq" id="WP_049725310.1">
    <property type="nucleotide sequence ID" value="NZ_CP012154.1"/>
</dbReference>
<evidence type="ECO:0000313" key="7">
    <source>
        <dbReference type="Proteomes" id="UP000066624"/>
    </source>
</evidence>
<comment type="function">
    <text evidence="5">This protein is involved in the repair of mismatches in DNA. It is required for dam-dependent methyl-directed DNA mismatch repair. May act as a 'molecular matchmaker', a protein that promotes the formation of a stable complex between two or more DNA-binding proteins in an ATP-dependent manner without itself being part of a final effector complex.</text>
</comment>
<dbReference type="InterPro" id="IPR014790">
    <property type="entry name" value="MutL_C"/>
</dbReference>
<dbReference type="FunFam" id="3.30.565.10:FF:000003">
    <property type="entry name" value="DNA mismatch repair endonuclease MutL"/>
    <property type="match status" value="1"/>
</dbReference>
<dbReference type="GO" id="GO:0005524">
    <property type="term" value="F:ATP binding"/>
    <property type="evidence" value="ECO:0007669"/>
    <property type="project" value="InterPro"/>
</dbReference>
<evidence type="ECO:0000256" key="1">
    <source>
        <dbReference type="ARBA" id="ARBA00006082"/>
    </source>
</evidence>
<evidence type="ECO:0000313" key="6">
    <source>
        <dbReference type="EMBL" id="AKS41688.1"/>
    </source>
</evidence>
<dbReference type="FunFam" id="3.30.230.10:FF:000013">
    <property type="entry name" value="DNA mismatch repair endonuclease MutL"/>
    <property type="match status" value="1"/>
</dbReference>
<dbReference type="AlphaFoldDB" id="A0A0K0XVH7"/>
<keyword evidence="4 5" id="KW-0234">DNA repair</keyword>
<dbReference type="InterPro" id="IPR020568">
    <property type="entry name" value="Ribosomal_Su5_D2-typ_SF"/>
</dbReference>
<dbReference type="GO" id="GO:0006298">
    <property type="term" value="P:mismatch repair"/>
    <property type="evidence" value="ECO:0007669"/>
    <property type="project" value="UniProtKB-UniRule"/>
</dbReference>
<dbReference type="HAMAP" id="MF_00149">
    <property type="entry name" value="DNA_mis_repair"/>
    <property type="match status" value="1"/>
</dbReference>
<dbReference type="InterPro" id="IPR042121">
    <property type="entry name" value="MutL_C_regsub"/>
</dbReference>